<evidence type="ECO:0000313" key="5">
    <source>
        <dbReference type="EMBL" id="CAF3813245.1"/>
    </source>
</evidence>
<reference evidence="2" key="1">
    <citation type="submission" date="2021-02" db="EMBL/GenBank/DDBJ databases">
        <authorList>
            <person name="Nowell W R."/>
        </authorList>
    </citation>
    <scope>NUCLEOTIDE SEQUENCE</scope>
</reference>
<comment type="caution">
    <text evidence="2">The sequence shown here is derived from an EMBL/GenBank/DDBJ whole genome shotgun (WGS) entry which is preliminary data.</text>
</comment>
<evidence type="ECO:0000313" key="3">
    <source>
        <dbReference type="EMBL" id="CAF2076068.1"/>
    </source>
</evidence>
<dbReference type="EMBL" id="CAJOBH010000389">
    <property type="protein sequence ID" value="CAF3787922.1"/>
    <property type="molecule type" value="Genomic_DNA"/>
</dbReference>
<dbReference type="Proteomes" id="UP000681967">
    <property type="component" value="Unassembled WGS sequence"/>
</dbReference>
<dbReference type="EMBL" id="CAJNOW010018407">
    <property type="protein sequence ID" value="CAF1665002.1"/>
    <property type="molecule type" value="Genomic_DNA"/>
</dbReference>
<protein>
    <submittedName>
        <fullName evidence="2">Uncharacterized protein</fullName>
    </submittedName>
</protein>
<dbReference type="Proteomes" id="UP000663824">
    <property type="component" value="Unassembled WGS sequence"/>
</dbReference>
<proteinExistence type="predicted"/>
<dbReference type="Proteomes" id="UP000663855">
    <property type="component" value="Unassembled WGS sequence"/>
</dbReference>
<evidence type="ECO:0000313" key="4">
    <source>
        <dbReference type="EMBL" id="CAF3787922.1"/>
    </source>
</evidence>
<evidence type="ECO:0000313" key="2">
    <source>
        <dbReference type="EMBL" id="CAF1665002.1"/>
    </source>
</evidence>
<evidence type="ECO:0000313" key="7">
    <source>
        <dbReference type="Proteomes" id="UP000663834"/>
    </source>
</evidence>
<accession>A0A816FSJ8</accession>
<dbReference type="Proteomes" id="UP000663834">
    <property type="component" value="Unassembled WGS sequence"/>
</dbReference>
<dbReference type="EMBL" id="CAJOBJ010000307">
    <property type="protein sequence ID" value="CAF3813245.1"/>
    <property type="molecule type" value="Genomic_DNA"/>
</dbReference>
<dbReference type="Proteomes" id="UP000676336">
    <property type="component" value="Unassembled WGS sequence"/>
</dbReference>
<dbReference type="AlphaFoldDB" id="A0A816FSJ8"/>
<dbReference type="Proteomes" id="UP000681720">
    <property type="component" value="Unassembled WGS sequence"/>
</dbReference>
<evidence type="ECO:0000313" key="6">
    <source>
        <dbReference type="EMBL" id="CAF3852002.1"/>
    </source>
</evidence>
<sequence length="283" mass="32891">MTNQYNFYLLQFRQCSSSESTITAKDKFYMQTCSLTLSIYLCAGFSSFSYTRKDILYFLTDQYYQTVLIHSYTVTSWSESFLDFIACIIRLISSCCWYGYGKGICIKLVTPCERTSHNYVQALVQIIGHTSFYDRMDAHWCNQEAILIDSTLCLLMIVLQTEVASCSIQSITPLTDILLAIAETSPYDRIVVPAYRMLAHILSDDRLKELIIANSICQFFFHVLEQSWKHPLEMYKQIPITSLFQGKYTMGSICGCLNFKKYMKFRQFGFKEFKPTEKPCEHH</sequence>
<name>A0A816FSJ8_9BILA</name>
<evidence type="ECO:0000313" key="1">
    <source>
        <dbReference type="EMBL" id="CAF1056923.1"/>
    </source>
</evidence>
<dbReference type="EMBL" id="CAJOBI010000905">
    <property type="protein sequence ID" value="CAF3852002.1"/>
    <property type="molecule type" value="Genomic_DNA"/>
</dbReference>
<dbReference type="EMBL" id="CAJNRE010008807">
    <property type="protein sequence ID" value="CAF2076068.1"/>
    <property type="molecule type" value="Genomic_DNA"/>
</dbReference>
<organism evidence="2 7">
    <name type="scientific">Rotaria magnacalcarata</name>
    <dbReference type="NCBI Taxonomy" id="392030"/>
    <lineage>
        <taxon>Eukaryota</taxon>
        <taxon>Metazoa</taxon>
        <taxon>Spiralia</taxon>
        <taxon>Gnathifera</taxon>
        <taxon>Rotifera</taxon>
        <taxon>Eurotatoria</taxon>
        <taxon>Bdelloidea</taxon>
        <taxon>Philodinida</taxon>
        <taxon>Philodinidae</taxon>
        <taxon>Rotaria</taxon>
    </lineage>
</organism>
<gene>
    <name evidence="4" type="ORF">BYL167_LOCUS2282</name>
    <name evidence="1" type="ORF">CJN711_LOCUS5039</name>
    <name evidence="5" type="ORF">GIL414_LOCUS1764</name>
    <name evidence="2" type="ORF">KQP761_LOCUS32904</name>
    <name evidence="3" type="ORF">MBJ925_LOCUS17583</name>
    <name evidence="6" type="ORF">SMN809_LOCUS4071</name>
</gene>
<dbReference type="EMBL" id="CAJNOV010001264">
    <property type="protein sequence ID" value="CAF1056923.1"/>
    <property type="molecule type" value="Genomic_DNA"/>
</dbReference>
<dbReference type="OrthoDB" id="10408830at2759"/>